<dbReference type="Pfam" id="PF02875">
    <property type="entry name" value="Mur_ligase_C"/>
    <property type="match status" value="1"/>
</dbReference>
<evidence type="ECO:0000256" key="5">
    <source>
        <dbReference type="ARBA" id="ARBA00022723"/>
    </source>
</evidence>
<dbReference type="AlphaFoldDB" id="A0A5C4TKV5"/>
<evidence type="ECO:0000313" key="14">
    <source>
        <dbReference type="EMBL" id="TNK91153.1"/>
    </source>
</evidence>
<evidence type="ECO:0000259" key="13">
    <source>
        <dbReference type="Pfam" id="PF08245"/>
    </source>
</evidence>
<dbReference type="GO" id="GO:0004326">
    <property type="term" value="F:tetrahydrofolylpolyglutamate synthase activity"/>
    <property type="evidence" value="ECO:0007669"/>
    <property type="project" value="UniProtKB-EC"/>
</dbReference>
<evidence type="ECO:0000256" key="10">
    <source>
        <dbReference type="ARBA" id="ARBA00047493"/>
    </source>
</evidence>
<dbReference type="Gene3D" id="3.40.1190.10">
    <property type="entry name" value="Mur-like, catalytic domain"/>
    <property type="match status" value="1"/>
</dbReference>
<evidence type="ECO:0000256" key="8">
    <source>
        <dbReference type="ARBA" id="ARBA00022842"/>
    </source>
</evidence>
<dbReference type="Gene3D" id="3.90.190.20">
    <property type="entry name" value="Mur ligase, C-terminal domain"/>
    <property type="match status" value="1"/>
</dbReference>
<name>A0A5C4TKV5_FRUSA</name>
<evidence type="ECO:0000256" key="7">
    <source>
        <dbReference type="ARBA" id="ARBA00022840"/>
    </source>
</evidence>
<protein>
    <recommendedName>
        <fullName evidence="3">tetrahydrofolate synthase</fullName>
        <ecNumber evidence="3">6.3.2.17</ecNumber>
    </recommendedName>
    <alternativeName>
        <fullName evidence="9">Tetrahydrofolylpolyglutamate synthase</fullName>
    </alternativeName>
</protein>
<comment type="cofactor">
    <cofactor evidence="1">
        <name>Mg(2+)</name>
        <dbReference type="ChEBI" id="CHEBI:18420"/>
    </cofactor>
</comment>
<proteinExistence type="inferred from homology"/>
<feature type="domain" description="Mur ligase central" evidence="13">
    <location>
        <begin position="48"/>
        <end position="270"/>
    </location>
</feature>
<dbReference type="FunFam" id="3.40.1190.10:FF:000011">
    <property type="entry name" value="Folylpolyglutamate synthase/dihydrofolate synthase"/>
    <property type="match status" value="1"/>
</dbReference>
<dbReference type="Pfam" id="PF08245">
    <property type="entry name" value="Mur_ligase_M"/>
    <property type="match status" value="1"/>
</dbReference>
<dbReference type="PIRSF" id="PIRSF001563">
    <property type="entry name" value="Folylpolyglu_synth"/>
    <property type="match status" value="1"/>
</dbReference>
<dbReference type="GO" id="GO:0005524">
    <property type="term" value="F:ATP binding"/>
    <property type="evidence" value="ECO:0007669"/>
    <property type="project" value="UniProtKB-KW"/>
</dbReference>
<dbReference type="SUPFAM" id="SSF53244">
    <property type="entry name" value="MurD-like peptide ligases, peptide-binding domain"/>
    <property type="match status" value="1"/>
</dbReference>
<dbReference type="RefSeq" id="WP_041817856.1">
    <property type="nucleotide sequence ID" value="NZ_JARBEW010000001.1"/>
</dbReference>
<dbReference type="GO" id="GO:0046872">
    <property type="term" value="F:metal ion binding"/>
    <property type="evidence" value="ECO:0007669"/>
    <property type="project" value="UniProtKB-KW"/>
</dbReference>
<evidence type="ECO:0000256" key="2">
    <source>
        <dbReference type="ARBA" id="ARBA00008276"/>
    </source>
</evidence>
<keyword evidence="5" id="KW-0479">Metal-binding</keyword>
<evidence type="ECO:0000256" key="6">
    <source>
        <dbReference type="ARBA" id="ARBA00022741"/>
    </source>
</evidence>
<comment type="catalytic activity">
    <reaction evidence="10">
        <text>(6S)-5,6,7,8-tetrahydrofolyl-(gamma-L-Glu)(n) + L-glutamate + ATP = (6S)-5,6,7,8-tetrahydrofolyl-(gamma-L-Glu)(n+1) + ADP + phosphate + H(+)</text>
        <dbReference type="Rhea" id="RHEA:10580"/>
        <dbReference type="Rhea" id="RHEA-COMP:14738"/>
        <dbReference type="Rhea" id="RHEA-COMP:14740"/>
        <dbReference type="ChEBI" id="CHEBI:15378"/>
        <dbReference type="ChEBI" id="CHEBI:29985"/>
        <dbReference type="ChEBI" id="CHEBI:30616"/>
        <dbReference type="ChEBI" id="CHEBI:43474"/>
        <dbReference type="ChEBI" id="CHEBI:141005"/>
        <dbReference type="ChEBI" id="CHEBI:456216"/>
        <dbReference type="EC" id="6.3.2.17"/>
    </reaction>
</comment>
<comment type="caution">
    <text evidence="14">The sequence shown here is derived from an EMBL/GenBank/DDBJ whole genome shotgun (WGS) entry which is preliminary data.</text>
</comment>
<dbReference type="InterPro" id="IPR036565">
    <property type="entry name" value="Mur-like_cat_sf"/>
</dbReference>
<evidence type="ECO:0000256" key="1">
    <source>
        <dbReference type="ARBA" id="ARBA00001946"/>
    </source>
</evidence>
<dbReference type="EMBL" id="QFCR01000001">
    <property type="protein sequence ID" value="TNK91153.1"/>
    <property type="molecule type" value="Genomic_DNA"/>
</dbReference>
<gene>
    <name evidence="14" type="ORF">DID87_00270</name>
</gene>
<sequence length="437" mass="49248">MLKNYQDAVAYIHSRPRLKKETTQRRILNLLNKLDNPQRQVTAIHVVGTNGKGSVVAYLMNLLMGIKQKVGTFTSPFMIRFNERISIDGKPISDKDLLALVNFVKPVIEEIDKSDSELAPSEFEVITALMYLYFVQQKVDLAIVEAGIGGENDSTNVDDKSIMTIITTIGMDHMKLLGNTIQKIARTKAGIIKTGTPTVVGQVSNEALDEIKAIATKKISELVIANQDFSVKANGEQMFNYQSADLTINQIKIEMLGQFEIEDAGVAIAAFIKLNKNSFNLNNGQITTNVKRQIQKTTWIGRMESIDQNPLTIIDGAHNVPAIQKLKESLEEYSKYQIDLVMAVFADKQYQQMLSILESMPNVNLYLTSFVPDENRKVADFSFADESRVKYYPQWEKIISELEKKDANIAHRMVVITGSLLFISEVRKYLLKKLRKS</sequence>
<dbReference type="InterPro" id="IPR004101">
    <property type="entry name" value="Mur_ligase_C"/>
</dbReference>
<dbReference type="NCBIfam" id="TIGR01499">
    <property type="entry name" value="folC"/>
    <property type="match status" value="1"/>
</dbReference>
<keyword evidence="4 11" id="KW-0436">Ligase</keyword>
<evidence type="ECO:0000256" key="11">
    <source>
        <dbReference type="PIRNR" id="PIRNR001563"/>
    </source>
</evidence>
<dbReference type="InterPro" id="IPR013221">
    <property type="entry name" value="Mur_ligase_cen"/>
</dbReference>
<evidence type="ECO:0000256" key="4">
    <source>
        <dbReference type="ARBA" id="ARBA00022598"/>
    </source>
</evidence>
<accession>A0A5C4TKV5</accession>
<reference evidence="14 15" key="1">
    <citation type="submission" date="2018-05" db="EMBL/GenBank/DDBJ databases">
        <title>Lactobacillus sanfranciscensis Ah4 draft denome sequence.</title>
        <authorList>
            <person name="Zhang G."/>
        </authorList>
    </citation>
    <scope>NUCLEOTIDE SEQUENCE [LARGE SCALE GENOMIC DNA]</scope>
    <source>
        <strain evidence="14 15">Ah4</strain>
    </source>
</reference>
<dbReference type="GO" id="GO:0008841">
    <property type="term" value="F:dihydrofolate synthase activity"/>
    <property type="evidence" value="ECO:0007669"/>
    <property type="project" value="TreeGrafter"/>
</dbReference>
<dbReference type="EC" id="6.3.2.17" evidence="3"/>
<dbReference type="InterPro" id="IPR036615">
    <property type="entry name" value="Mur_ligase_C_dom_sf"/>
</dbReference>
<evidence type="ECO:0000256" key="9">
    <source>
        <dbReference type="ARBA" id="ARBA00030592"/>
    </source>
</evidence>
<keyword evidence="8" id="KW-0460">Magnesium</keyword>
<keyword evidence="6 11" id="KW-0547">Nucleotide-binding</keyword>
<dbReference type="PANTHER" id="PTHR11136:SF0">
    <property type="entry name" value="DIHYDROFOLATE SYNTHETASE-RELATED"/>
    <property type="match status" value="1"/>
</dbReference>
<organism evidence="14 15">
    <name type="scientific">Fructilactobacillus sanfranciscensis</name>
    <name type="common">Lactobacillus sanfranciscensis</name>
    <dbReference type="NCBI Taxonomy" id="1625"/>
    <lineage>
        <taxon>Bacteria</taxon>
        <taxon>Bacillati</taxon>
        <taxon>Bacillota</taxon>
        <taxon>Bacilli</taxon>
        <taxon>Lactobacillales</taxon>
        <taxon>Lactobacillaceae</taxon>
        <taxon>Fructilactobacillus</taxon>
    </lineage>
</organism>
<dbReference type="Proteomes" id="UP000313312">
    <property type="component" value="Unassembled WGS sequence"/>
</dbReference>
<feature type="domain" description="Mur ligase C-terminal" evidence="12">
    <location>
        <begin position="301"/>
        <end position="419"/>
    </location>
</feature>
<dbReference type="SUPFAM" id="SSF53623">
    <property type="entry name" value="MurD-like peptide ligases, catalytic domain"/>
    <property type="match status" value="1"/>
</dbReference>
<keyword evidence="7 11" id="KW-0067">ATP-binding</keyword>
<dbReference type="GO" id="GO:0005737">
    <property type="term" value="C:cytoplasm"/>
    <property type="evidence" value="ECO:0007669"/>
    <property type="project" value="TreeGrafter"/>
</dbReference>
<evidence type="ECO:0000256" key="3">
    <source>
        <dbReference type="ARBA" id="ARBA00013025"/>
    </source>
</evidence>
<comment type="similarity">
    <text evidence="2 11">Belongs to the folylpolyglutamate synthase family.</text>
</comment>
<evidence type="ECO:0000259" key="12">
    <source>
        <dbReference type="Pfam" id="PF02875"/>
    </source>
</evidence>
<evidence type="ECO:0000313" key="15">
    <source>
        <dbReference type="Proteomes" id="UP000313312"/>
    </source>
</evidence>
<dbReference type="PANTHER" id="PTHR11136">
    <property type="entry name" value="FOLYLPOLYGLUTAMATE SYNTHASE-RELATED"/>
    <property type="match status" value="1"/>
</dbReference>
<dbReference type="InterPro" id="IPR001645">
    <property type="entry name" value="Folylpolyglutamate_synth"/>
</dbReference>